<dbReference type="SMART" id="SM00499">
    <property type="entry name" value="AAI"/>
    <property type="match status" value="1"/>
</dbReference>
<evidence type="ECO:0000256" key="2">
    <source>
        <dbReference type="RuleBase" id="RU000628"/>
    </source>
</evidence>
<dbReference type="SUPFAM" id="SSF47699">
    <property type="entry name" value="Bifunctional inhibitor/lipid-transfer protein/seed storage 2S albumin"/>
    <property type="match status" value="1"/>
</dbReference>
<evidence type="ECO:0000313" key="6">
    <source>
        <dbReference type="Proteomes" id="UP000596660"/>
    </source>
</evidence>
<dbReference type="InterPro" id="IPR000528">
    <property type="entry name" value="Plant_nsLTP"/>
</dbReference>
<reference evidence="5" key="2">
    <citation type="submission" date="2021-03" db="UniProtKB">
        <authorList>
            <consortium name="EnsemblPlants"/>
        </authorList>
    </citation>
    <scope>IDENTIFICATION</scope>
</reference>
<name>A0A803M4U8_CHEQI</name>
<dbReference type="Gene3D" id="1.10.110.10">
    <property type="entry name" value="Plant lipid-transfer and hydrophobic proteins"/>
    <property type="match status" value="1"/>
</dbReference>
<feature type="compositionally biased region" description="Low complexity" evidence="3">
    <location>
        <begin position="276"/>
        <end position="297"/>
    </location>
</feature>
<dbReference type="PRINTS" id="PR00382">
    <property type="entry name" value="LIPIDTRNSFER"/>
</dbReference>
<feature type="region of interest" description="Disordered" evidence="3">
    <location>
        <begin position="269"/>
        <end position="310"/>
    </location>
</feature>
<dbReference type="PANTHER" id="PTHR33076">
    <property type="entry name" value="NON-SPECIFIC LIPID-TRANSFER PROTEIN 2-RELATED"/>
    <property type="match status" value="1"/>
</dbReference>
<evidence type="ECO:0000256" key="3">
    <source>
        <dbReference type="SAM" id="MobiDB-lite"/>
    </source>
</evidence>
<evidence type="ECO:0000259" key="4">
    <source>
        <dbReference type="SMART" id="SM00499"/>
    </source>
</evidence>
<dbReference type="Proteomes" id="UP000596660">
    <property type="component" value="Unplaced"/>
</dbReference>
<evidence type="ECO:0000313" key="5">
    <source>
        <dbReference type="EnsemblPlants" id="AUR62023471-RA:cds"/>
    </source>
</evidence>
<dbReference type="GO" id="GO:0008289">
    <property type="term" value="F:lipid binding"/>
    <property type="evidence" value="ECO:0007669"/>
    <property type="project" value="UniProtKB-KW"/>
</dbReference>
<dbReference type="EnsemblPlants" id="AUR62023471-RA">
    <property type="protein sequence ID" value="AUR62023471-RA:cds"/>
    <property type="gene ID" value="AUR62023471"/>
</dbReference>
<feature type="compositionally biased region" description="Basic and acidic residues" evidence="3">
    <location>
        <begin position="300"/>
        <end position="310"/>
    </location>
</feature>
<dbReference type="GO" id="GO:0006869">
    <property type="term" value="P:lipid transport"/>
    <property type="evidence" value="ECO:0007669"/>
    <property type="project" value="InterPro"/>
</dbReference>
<dbReference type="InterPro" id="IPR036312">
    <property type="entry name" value="Bifun_inhib/LTP/seed_sf"/>
</dbReference>
<dbReference type="Gramene" id="AUR62023471-RA">
    <property type="protein sequence ID" value="AUR62023471-RA:cds"/>
    <property type="gene ID" value="AUR62023471"/>
</dbReference>
<reference evidence="5" key="1">
    <citation type="journal article" date="2017" name="Nature">
        <title>The genome of Chenopodium quinoa.</title>
        <authorList>
            <person name="Jarvis D.E."/>
            <person name="Ho Y.S."/>
            <person name="Lightfoot D.J."/>
            <person name="Schmoeckel S.M."/>
            <person name="Li B."/>
            <person name="Borm T.J.A."/>
            <person name="Ohyanagi H."/>
            <person name="Mineta K."/>
            <person name="Michell C.T."/>
            <person name="Saber N."/>
            <person name="Kharbatia N.M."/>
            <person name="Rupper R.R."/>
            <person name="Sharp A.R."/>
            <person name="Dally N."/>
            <person name="Boughton B.A."/>
            <person name="Woo Y.H."/>
            <person name="Gao G."/>
            <person name="Schijlen E.G.W.M."/>
            <person name="Guo X."/>
            <person name="Momin A.A."/>
            <person name="Negrao S."/>
            <person name="Al-Babili S."/>
            <person name="Gehring C."/>
            <person name="Roessner U."/>
            <person name="Jung C."/>
            <person name="Murphy K."/>
            <person name="Arold S.T."/>
            <person name="Gojobori T."/>
            <person name="van der Linden C.G."/>
            <person name="van Loo E.N."/>
            <person name="Jellen E.N."/>
            <person name="Maughan P.J."/>
            <person name="Tester M."/>
        </authorList>
    </citation>
    <scope>NUCLEOTIDE SEQUENCE [LARGE SCALE GENOMIC DNA]</scope>
    <source>
        <strain evidence="5">cv. PI 614886</strain>
    </source>
</reference>
<protein>
    <recommendedName>
        <fullName evidence="2">Non-specific lipid-transfer protein</fullName>
    </recommendedName>
</protein>
<keyword evidence="2" id="KW-0813">Transport</keyword>
<organism evidence="5 6">
    <name type="scientific">Chenopodium quinoa</name>
    <name type="common">Quinoa</name>
    <dbReference type="NCBI Taxonomy" id="63459"/>
    <lineage>
        <taxon>Eukaryota</taxon>
        <taxon>Viridiplantae</taxon>
        <taxon>Streptophyta</taxon>
        <taxon>Embryophyta</taxon>
        <taxon>Tracheophyta</taxon>
        <taxon>Spermatophyta</taxon>
        <taxon>Magnoliopsida</taxon>
        <taxon>eudicotyledons</taxon>
        <taxon>Gunneridae</taxon>
        <taxon>Pentapetalae</taxon>
        <taxon>Caryophyllales</taxon>
        <taxon>Chenopodiaceae</taxon>
        <taxon>Chenopodioideae</taxon>
        <taxon>Atripliceae</taxon>
        <taxon>Chenopodium</taxon>
    </lineage>
</organism>
<feature type="domain" description="Bifunctional inhibitor/plant lipid transfer protein/seed storage helical" evidence="4">
    <location>
        <begin position="5"/>
        <end position="94"/>
    </location>
</feature>
<accession>A0A803M4U8</accession>
<dbReference type="AlphaFoldDB" id="A0A803M4U8"/>
<evidence type="ECO:0000256" key="1">
    <source>
        <dbReference type="ARBA" id="ARBA00009748"/>
    </source>
</evidence>
<sequence>MSTKCRAIITELSPCADFIRDESSIPEEACCNGVHNVAGLAKDRSAVAEICECLKQGLDDTTYDPTKVHQFPTKCGANIDFPPITKQGNLFQRCYHPSLSHIVPRGNKSDENSRSPYPSALSQLGCGISNNVLSHIHNGGNIGGNGGFRAHFGWNKWFPAVILPDSVVPLLSRKISSVAGEGFDNAQHPQHHGDNNISILTSENVEVVSSQVPAINEVAIAAADSAFPVAALQYLIDAVQTLTGLNWLFALSCGAAIKRSEARKFLDLPIAPAPKSSPHTSTSQSQSESSSDSAIQQDNTNKEPKQPDEP</sequence>
<keyword evidence="6" id="KW-1185">Reference proteome</keyword>
<dbReference type="InterPro" id="IPR016140">
    <property type="entry name" value="Bifunc_inhib/LTP/seed_store"/>
</dbReference>
<comment type="similarity">
    <text evidence="1 2">Belongs to the plant LTP family.</text>
</comment>
<proteinExistence type="inferred from homology"/>
<keyword evidence="2" id="KW-0446">Lipid-binding</keyword>
<comment type="function">
    <text evidence="2">Plant non-specific lipid-transfer proteins transfer phospholipids as well as galactolipids across membranes. May play a role in wax or cutin deposition in the cell walls of expanding epidermal cells and certain secretory tissues.</text>
</comment>
<dbReference type="Pfam" id="PF00234">
    <property type="entry name" value="Tryp_alpha_amyl"/>
    <property type="match status" value="1"/>
</dbReference>